<organism evidence="1">
    <name type="scientific">marine metagenome</name>
    <dbReference type="NCBI Taxonomy" id="408172"/>
    <lineage>
        <taxon>unclassified sequences</taxon>
        <taxon>metagenomes</taxon>
        <taxon>ecological metagenomes</taxon>
    </lineage>
</organism>
<reference evidence="1" key="1">
    <citation type="submission" date="2018-05" db="EMBL/GenBank/DDBJ databases">
        <authorList>
            <person name="Lanie J.A."/>
            <person name="Ng W.-L."/>
            <person name="Kazmierczak K.M."/>
            <person name="Andrzejewski T.M."/>
            <person name="Davidsen T.M."/>
            <person name="Wayne K.J."/>
            <person name="Tettelin H."/>
            <person name="Glass J.I."/>
            <person name="Rusch D."/>
            <person name="Podicherti R."/>
            <person name="Tsui H.-C.T."/>
            <person name="Winkler M.E."/>
        </authorList>
    </citation>
    <scope>NUCLEOTIDE SEQUENCE</scope>
</reference>
<dbReference type="AlphaFoldDB" id="A0A381YMJ2"/>
<accession>A0A381YMJ2</accession>
<sequence>MALANYRTFSFLLLLLFLFGQGSVRAAEIDWFITNTTDDDGRPIRTDANVFNCSDQIYTMVSFSGLRETTHALIVDWIDPSGRQREHTVHNFRYFGNPASIWAWLTLHPPRGAIALRLFNPSVGMREFIGTWTVRVTIDNQFLGRAKFEVLC</sequence>
<protein>
    <submittedName>
        <fullName evidence="1">Uncharacterized protein</fullName>
    </submittedName>
</protein>
<evidence type="ECO:0000313" key="1">
    <source>
        <dbReference type="EMBL" id="SVA78256.1"/>
    </source>
</evidence>
<name>A0A381YMJ2_9ZZZZ</name>
<dbReference type="EMBL" id="UINC01018597">
    <property type="protein sequence ID" value="SVA78256.1"/>
    <property type="molecule type" value="Genomic_DNA"/>
</dbReference>
<gene>
    <name evidence="1" type="ORF">METZ01_LOCUS131110</name>
</gene>
<proteinExistence type="predicted"/>